<dbReference type="Proteomes" id="UP001597214">
    <property type="component" value="Unassembled WGS sequence"/>
</dbReference>
<keyword evidence="2" id="KW-1185">Reference proteome</keyword>
<reference evidence="2" key="1">
    <citation type="journal article" date="2019" name="Int. J. Syst. Evol. Microbiol.">
        <title>The Global Catalogue of Microorganisms (GCM) 10K type strain sequencing project: providing services to taxonomists for standard genome sequencing and annotation.</title>
        <authorList>
            <consortium name="The Broad Institute Genomics Platform"/>
            <consortium name="The Broad Institute Genome Sequencing Center for Infectious Disease"/>
            <person name="Wu L."/>
            <person name="Ma J."/>
        </authorList>
    </citation>
    <scope>NUCLEOTIDE SEQUENCE [LARGE SCALE GENOMIC DNA]</scope>
    <source>
        <strain evidence="2">CCUG 49339</strain>
    </source>
</reference>
<evidence type="ECO:0000313" key="1">
    <source>
        <dbReference type="EMBL" id="MFD1737951.1"/>
    </source>
</evidence>
<sequence>MEGCQKCADDVMEASGIKKGLISLLLLLIICGCSKEEVNIVELEEIDVFNISNYMISDEAAIFGRNNANVYNNVIYKSSNHPKVLLYDKEQDINQEYDLIIQIKEKYEQVILKASTGEITLSVDWDAYSYKKKKLLQSEEFAKQSSVIGAVYDMLLNLEKDNQTVSENNESQADSDNGTPSSFTYLDRLSGAKKQKFEQYLHNQDSKQLIGFTPEEMILVYLHLIASGNRYNLYDIVYDDGTLPNETDFVKDYDKYLSKQDSQMIMKYRYYDSINLSKENSTENYAVVLIKVSIGVHSESTALSLKTQDGIWKIELLHLIEMLKKQDA</sequence>
<organism evidence="1 2">
    <name type="scientific">Bacillus salitolerans</name>
    <dbReference type="NCBI Taxonomy" id="1437434"/>
    <lineage>
        <taxon>Bacteria</taxon>
        <taxon>Bacillati</taxon>
        <taxon>Bacillota</taxon>
        <taxon>Bacilli</taxon>
        <taxon>Bacillales</taxon>
        <taxon>Bacillaceae</taxon>
        <taxon>Bacillus</taxon>
    </lineage>
</organism>
<proteinExistence type="predicted"/>
<dbReference type="EMBL" id="JBHUEM010000026">
    <property type="protein sequence ID" value="MFD1737951.1"/>
    <property type="molecule type" value="Genomic_DNA"/>
</dbReference>
<dbReference type="Gene3D" id="3.10.450.50">
    <property type="match status" value="1"/>
</dbReference>
<dbReference type="PROSITE" id="PS51257">
    <property type="entry name" value="PROKAR_LIPOPROTEIN"/>
    <property type="match status" value="1"/>
</dbReference>
<gene>
    <name evidence="1" type="ORF">ACFSCX_15550</name>
</gene>
<evidence type="ECO:0000313" key="2">
    <source>
        <dbReference type="Proteomes" id="UP001597214"/>
    </source>
</evidence>
<protein>
    <recommendedName>
        <fullName evidence="3">DUF4878 domain-containing protein</fullName>
    </recommendedName>
</protein>
<evidence type="ECO:0008006" key="3">
    <source>
        <dbReference type="Google" id="ProtNLM"/>
    </source>
</evidence>
<accession>A0ABW4LU16</accession>
<comment type="caution">
    <text evidence="1">The sequence shown here is derived from an EMBL/GenBank/DDBJ whole genome shotgun (WGS) entry which is preliminary data.</text>
</comment>
<name>A0ABW4LU16_9BACI</name>